<sequence>MASKQMLVFLLIVMACLSSISLAKEFVVGDQAGWRTGFDYTAWAEGKEFRVGDKLVFNYPVGSHNVLRVDGDSFKNCTAPADVKPLETGNDIITLSSPGRKWYICGVGKHCQVGKMQLAITVQENLDFQLHDNMAPSPSVPGGETPNSANGIKMSVAQFLMVAMAAVVMLFMA</sequence>
<keyword evidence="16" id="KW-1185">Reference proteome</keyword>
<evidence type="ECO:0000313" key="15">
    <source>
        <dbReference type="EMBL" id="KAG9452092.1"/>
    </source>
</evidence>
<dbReference type="PANTHER" id="PTHR33021:SF533">
    <property type="entry name" value="PHYTOCYANIN DOMAIN-CONTAINING PROTEIN"/>
    <property type="match status" value="1"/>
</dbReference>
<evidence type="ECO:0000313" key="16">
    <source>
        <dbReference type="Proteomes" id="UP000825729"/>
    </source>
</evidence>
<dbReference type="GO" id="GO:0009610">
    <property type="term" value="P:response to symbiotic fungus"/>
    <property type="evidence" value="ECO:0007669"/>
    <property type="project" value="UniProtKB-ARBA"/>
</dbReference>
<evidence type="ECO:0000256" key="4">
    <source>
        <dbReference type="ARBA" id="ARBA00022723"/>
    </source>
</evidence>
<dbReference type="GO" id="GO:0005886">
    <property type="term" value="C:plasma membrane"/>
    <property type="evidence" value="ECO:0007669"/>
    <property type="project" value="TreeGrafter"/>
</dbReference>
<evidence type="ECO:0000256" key="3">
    <source>
        <dbReference type="ARBA" id="ARBA00022692"/>
    </source>
</evidence>
<evidence type="ECO:0000256" key="6">
    <source>
        <dbReference type="ARBA" id="ARBA00022982"/>
    </source>
</evidence>
<feature type="domain" description="Phytocyanin" evidence="14">
    <location>
        <begin position="24"/>
        <end position="124"/>
    </location>
</feature>
<keyword evidence="9 12" id="KW-0472">Membrane</keyword>
<reference evidence="15 16" key="1">
    <citation type="submission" date="2021-07" db="EMBL/GenBank/DDBJ databases">
        <title>The Aristolochia fimbriata genome: insights into angiosperm evolution, floral development and chemical biosynthesis.</title>
        <authorList>
            <person name="Jiao Y."/>
        </authorList>
    </citation>
    <scope>NUCLEOTIDE SEQUENCE [LARGE SCALE GENOMIC DNA]</scope>
    <source>
        <strain evidence="15">IBCAS-2021</strain>
        <tissue evidence="15">Leaf</tissue>
    </source>
</reference>
<evidence type="ECO:0000256" key="13">
    <source>
        <dbReference type="SAM" id="SignalP"/>
    </source>
</evidence>
<evidence type="ECO:0000259" key="14">
    <source>
        <dbReference type="PROSITE" id="PS51485"/>
    </source>
</evidence>
<protein>
    <recommendedName>
        <fullName evidence="14">Phytocyanin domain-containing protein</fullName>
    </recommendedName>
</protein>
<organism evidence="15 16">
    <name type="scientific">Aristolochia fimbriata</name>
    <name type="common">White veined hardy Dutchman's pipe vine</name>
    <dbReference type="NCBI Taxonomy" id="158543"/>
    <lineage>
        <taxon>Eukaryota</taxon>
        <taxon>Viridiplantae</taxon>
        <taxon>Streptophyta</taxon>
        <taxon>Embryophyta</taxon>
        <taxon>Tracheophyta</taxon>
        <taxon>Spermatophyta</taxon>
        <taxon>Magnoliopsida</taxon>
        <taxon>Magnoliidae</taxon>
        <taxon>Piperales</taxon>
        <taxon>Aristolochiaceae</taxon>
        <taxon>Aristolochia</taxon>
    </lineage>
</organism>
<comment type="caution">
    <text evidence="15">The sequence shown here is derived from an EMBL/GenBank/DDBJ whole genome shotgun (WGS) entry which is preliminary data.</text>
</comment>
<evidence type="ECO:0000256" key="2">
    <source>
        <dbReference type="ARBA" id="ARBA00022448"/>
    </source>
</evidence>
<dbReference type="InterPro" id="IPR003245">
    <property type="entry name" value="Phytocyanin_dom"/>
</dbReference>
<feature type="chain" id="PRO_5043764849" description="Phytocyanin domain-containing protein" evidence="13">
    <location>
        <begin position="24"/>
        <end position="173"/>
    </location>
</feature>
<dbReference type="InterPro" id="IPR039391">
    <property type="entry name" value="Phytocyanin-like"/>
</dbReference>
<dbReference type="PANTHER" id="PTHR33021">
    <property type="entry name" value="BLUE COPPER PROTEIN"/>
    <property type="match status" value="1"/>
</dbReference>
<dbReference type="AlphaFoldDB" id="A0AAV7ETB9"/>
<evidence type="ECO:0000256" key="5">
    <source>
        <dbReference type="ARBA" id="ARBA00022729"/>
    </source>
</evidence>
<evidence type="ECO:0000256" key="12">
    <source>
        <dbReference type="SAM" id="Phobius"/>
    </source>
</evidence>
<dbReference type="PROSITE" id="PS51257">
    <property type="entry name" value="PROKAR_LIPOPROTEIN"/>
    <property type="match status" value="1"/>
</dbReference>
<evidence type="ECO:0000256" key="9">
    <source>
        <dbReference type="ARBA" id="ARBA00023136"/>
    </source>
</evidence>
<keyword evidence="2" id="KW-0813">Transport</keyword>
<dbReference type="FunFam" id="2.60.40.420:FF:000067">
    <property type="entry name" value="Cupredoxin superfamily protein"/>
    <property type="match status" value="1"/>
</dbReference>
<dbReference type="EMBL" id="JAINDJ010000003">
    <property type="protein sequence ID" value="KAG9452092.1"/>
    <property type="molecule type" value="Genomic_DNA"/>
</dbReference>
<dbReference type="GO" id="GO:0046872">
    <property type="term" value="F:metal ion binding"/>
    <property type="evidence" value="ECO:0007669"/>
    <property type="project" value="UniProtKB-KW"/>
</dbReference>
<dbReference type="PROSITE" id="PS51485">
    <property type="entry name" value="PHYTOCYANIN"/>
    <property type="match status" value="1"/>
</dbReference>
<keyword evidence="8" id="KW-0186">Copper</keyword>
<evidence type="ECO:0000256" key="8">
    <source>
        <dbReference type="ARBA" id="ARBA00023008"/>
    </source>
</evidence>
<feature type="signal peptide" evidence="13">
    <location>
        <begin position="1"/>
        <end position="23"/>
    </location>
</feature>
<keyword evidence="3 12" id="KW-0812">Transmembrane</keyword>
<comment type="subcellular location">
    <subcellularLocation>
        <location evidence="1">Membrane</location>
        <topology evidence="1">Single-pass type I membrane protein</topology>
    </subcellularLocation>
</comment>
<proteinExistence type="predicted"/>
<evidence type="ECO:0000256" key="11">
    <source>
        <dbReference type="ARBA" id="ARBA00023180"/>
    </source>
</evidence>
<dbReference type="Proteomes" id="UP000825729">
    <property type="component" value="Unassembled WGS sequence"/>
</dbReference>
<evidence type="ECO:0000256" key="1">
    <source>
        <dbReference type="ARBA" id="ARBA00004479"/>
    </source>
</evidence>
<keyword evidence="4" id="KW-0479">Metal-binding</keyword>
<dbReference type="CDD" id="cd04216">
    <property type="entry name" value="Phytocyanin"/>
    <property type="match status" value="1"/>
</dbReference>
<keyword evidence="10" id="KW-1015">Disulfide bond</keyword>
<evidence type="ECO:0000256" key="10">
    <source>
        <dbReference type="ARBA" id="ARBA00023157"/>
    </source>
</evidence>
<evidence type="ECO:0000256" key="7">
    <source>
        <dbReference type="ARBA" id="ARBA00022989"/>
    </source>
</evidence>
<keyword evidence="6" id="KW-0249">Electron transport</keyword>
<keyword evidence="11" id="KW-0325">Glycoprotein</keyword>
<dbReference type="GO" id="GO:0009055">
    <property type="term" value="F:electron transfer activity"/>
    <property type="evidence" value="ECO:0007669"/>
    <property type="project" value="InterPro"/>
</dbReference>
<feature type="transmembrane region" description="Helical" evidence="12">
    <location>
        <begin position="154"/>
        <end position="172"/>
    </location>
</feature>
<keyword evidence="5 13" id="KW-0732">Signal</keyword>
<keyword evidence="7 12" id="KW-1133">Transmembrane helix</keyword>
<accession>A0AAV7ETB9</accession>
<gene>
    <name evidence="15" type="ORF">H6P81_004996</name>
</gene>
<dbReference type="Pfam" id="PF02298">
    <property type="entry name" value="Cu_bind_like"/>
    <property type="match status" value="1"/>
</dbReference>
<dbReference type="InterPro" id="IPR008972">
    <property type="entry name" value="Cupredoxin"/>
</dbReference>
<dbReference type="SUPFAM" id="SSF49503">
    <property type="entry name" value="Cupredoxins"/>
    <property type="match status" value="1"/>
</dbReference>
<dbReference type="Gene3D" id="2.60.40.420">
    <property type="entry name" value="Cupredoxins - blue copper proteins"/>
    <property type="match status" value="1"/>
</dbReference>
<name>A0AAV7ETB9_ARIFI</name>